<keyword evidence="8" id="KW-1185">Reference proteome</keyword>
<dbReference type="Proteomes" id="UP001597294">
    <property type="component" value="Unassembled WGS sequence"/>
</dbReference>
<evidence type="ECO:0000256" key="1">
    <source>
        <dbReference type="ARBA" id="ARBA00004141"/>
    </source>
</evidence>
<feature type="domain" description="TM2" evidence="6">
    <location>
        <begin position="10"/>
        <end position="57"/>
    </location>
</feature>
<evidence type="ECO:0000256" key="2">
    <source>
        <dbReference type="ARBA" id="ARBA00022692"/>
    </source>
</evidence>
<evidence type="ECO:0000313" key="7">
    <source>
        <dbReference type="EMBL" id="MFD2205771.1"/>
    </source>
</evidence>
<name>A0ABW5BLS7_9PROT</name>
<reference evidence="8" key="1">
    <citation type="journal article" date="2019" name="Int. J. Syst. Evol. Microbiol.">
        <title>The Global Catalogue of Microorganisms (GCM) 10K type strain sequencing project: providing services to taxonomists for standard genome sequencing and annotation.</title>
        <authorList>
            <consortium name="The Broad Institute Genomics Platform"/>
            <consortium name="The Broad Institute Genome Sequencing Center for Infectious Disease"/>
            <person name="Wu L."/>
            <person name="Ma J."/>
        </authorList>
    </citation>
    <scope>NUCLEOTIDE SEQUENCE [LARGE SCALE GENOMIC DNA]</scope>
    <source>
        <strain evidence="8">CGMCC 4.7192</strain>
    </source>
</reference>
<dbReference type="RefSeq" id="WP_380250703.1">
    <property type="nucleotide sequence ID" value="NZ_JBHUII010000004.1"/>
</dbReference>
<gene>
    <name evidence="7" type="ORF">ACFSKO_09120</name>
</gene>
<feature type="transmembrane region" description="Helical" evidence="5">
    <location>
        <begin position="12"/>
        <end position="33"/>
    </location>
</feature>
<keyword evidence="3 5" id="KW-1133">Transmembrane helix</keyword>
<evidence type="ECO:0000259" key="6">
    <source>
        <dbReference type="Pfam" id="PF05154"/>
    </source>
</evidence>
<evidence type="ECO:0000256" key="4">
    <source>
        <dbReference type="ARBA" id="ARBA00023136"/>
    </source>
</evidence>
<keyword evidence="4 5" id="KW-0472">Membrane</keyword>
<keyword evidence="2 5" id="KW-0812">Transmembrane</keyword>
<evidence type="ECO:0000256" key="3">
    <source>
        <dbReference type="ARBA" id="ARBA00022989"/>
    </source>
</evidence>
<evidence type="ECO:0000313" key="8">
    <source>
        <dbReference type="Proteomes" id="UP001597294"/>
    </source>
</evidence>
<dbReference type="EMBL" id="JBHUII010000004">
    <property type="protein sequence ID" value="MFD2205771.1"/>
    <property type="molecule type" value="Genomic_DNA"/>
</dbReference>
<sequence length="123" mass="14609">MPPPFKAFSDKSFTVAYALWLFMGFFGGHRFYLDRVKVGILQFLVLMVNFGVLIYAIYYSFQQDPEQGIVDADPHLEKLFATIGFIFLIQTIWLTIDFFWLYFAIRKEKQNHKFAREQIEAFE</sequence>
<feature type="transmembrane region" description="Helical" evidence="5">
    <location>
        <begin position="40"/>
        <end position="59"/>
    </location>
</feature>
<protein>
    <submittedName>
        <fullName evidence="7">NINE protein</fullName>
    </submittedName>
</protein>
<organism evidence="7 8">
    <name type="scientific">Kiloniella antarctica</name>
    <dbReference type="NCBI Taxonomy" id="1550907"/>
    <lineage>
        <taxon>Bacteria</taxon>
        <taxon>Pseudomonadati</taxon>
        <taxon>Pseudomonadota</taxon>
        <taxon>Alphaproteobacteria</taxon>
        <taxon>Rhodospirillales</taxon>
        <taxon>Kiloniellaceae</taxon>
        <taxon>Kiloniella</taxon>
    </lineage>
</organism>
<proteinExistence type="predicted"/>
<accession>A0ABW5BLS7</accession>
<comment type="subcellular location">
    <subcellularLocation>
        <location evidence="1">Membrane</location>
        <topology evidence="1">Multi-pass membrane protein</topology>
    </subcellularLocation>
</comment>
<comment type="caution">
    <text evidence="7">The sequence shown here is derived from an EMBL/GenBank/DDBJ whole genome shotgun (WGS) entry which is preliminary data.</text>
</comment>
<feature type="transmembrane region" description="Helical" evidence="5">
    <location>
        <begin position="79"/>
        <end position="103"/>
    </location>
</feature>
<dbReference type="Pfam" id="PF05154">
    <property type="entry name" value="TM2"/>
    <property type="match status" value="1"/>
</dbReference>
<evidence type="ECO:0000256" key="5">
    <source>
        <dbReference type="SAM" id="Phobius"/>
    </source>
</evidence>
<dbReference type="InterPro" id="IPR007829">
    <property type="entry name" value="TM2"/>
</dbReference>